<reference evidence="1 2" key="1">
    <citation type="submission" date="2011-09" db="EMBL/GenBank/DDBJ databases">
        <title>The draft genome of Treponema saccharophilum DSM 2985.</title>
        <authorList>
            <consortium name="US DOE Joint Genome Institute (JGI-PGF)"/>
            <person name="Lucas S."/>
            <person name="Copeland A."/>
            <person name="Lapidus A."/>
            <person name="Glavina del Rio T."/>
            <person name="Dalin E."/>
            <person name="Tice H."/>
            <person name="Bruce D."/>
            <person name="Goodwin L."/>
            <person name="Pitluck S."/>
            <person name="Peters L."/>
            <person name="Kyrpides N."/>
            <person name="Mavromatis K."/>
            <person name="Ivanova N."/>
            <person name="Markowitz V."/>
            <person name="Cheng J.-F."/>
            <person name="Hugenholtz P."/>
            <person name="Woyke T."/>
            <person name="Wu D."/>
            <person name="Gronow S."/>
            <person name="Wellnitz S."/>
            <person name="Brambilla E."/>
            <person name="Klenk H.-P."/>
            <person name="Eisen J.A."/>
        </authorList>
    </citation>
    <scope>NUCLEOTIDE SEQUENCE [LARGE SCALE GENOMIC DNA]</scope>
    <source>
        <strain evidence="1 2">DSM 2985</strain>
    </source>
</reference>
<dbReference type="InterPro" id="IPR051910">
    <property type="entry name" value="ComF/GntX_DNA_util-trans"/>
</dbReference>
<dbReference type="STRING" id="907348.TresaDRAFT_1136"/>
<protein>
    <submittedName>
        <fullName evidence="1">Phosphoribosyltransferase</fullName>
    </submittedName>
</protein>
<dbReference type="PATRIC" id="fig|907348.3.peg.1775"/>
<evidence type="ECO:0000313" key="2">
    <source>
        <dbReference type="Proteomes" id="UP000003571"/>
    </source>
</evidence>
<dbReference type="Gene3D" id="3.40.50.2020">
    <property type="match status" value="1"/>
</dbReference>
<organism evidence="1 2">
    <name type="scientific">Treponema saccharophilum DSM 2985</name>
    <dbReference type="NCBI Taxonomy" id="907348"/>
    <lineage>
        <taxon>Bacteria</taxon>
        <taxon>Pseudomonadati</taxon>
        <taxon>Spirochaetota</taxon>
        <taxon>Spirochaetia</taxon>
        <taxon>Spirochaetales</taxon>
        <taxon>Treponemataceae</taxon>
        <taxon>Treponema</taxon>
    </lineage>
</organism>
<gene>
    <name evidence="1" type="ORF">TresaDRAFT_1136</name>
</gene>
<dbReference type="InterPro" id="IPR029057">
    <property type="entry name" value="PRTase-like"/>
</dbReference>
<dbReference type="PANTHER" id="PTHR47505">
    <property type="entry name" value="DNA UTILIZATION PROTEIN YHGH"/>
    <property type="match status" value="1"/>
</dbReference>
<dbReference type="RefSeq" id="WP_002704827.1">
    <property type="nucleotide sequence ID" value="NZ_AGRW01000049.1"/>
</dbReference>
<dbReference type="eggNOG" id="COG1040">
    <property type="taxonomic scope" value="Bacteria"/>
</dbReference>
<dbReference type="OrthoDB" id="9779910at2"/>
<dbReference type="GO" id="GO:0016757">
    <property type="term" value="F:glycosyltransferase activity"/>
    <property type="evidence" value="ECO:0007669"/>
    <property type="project" value="UniProtKB-KW"/>
</dbReference>
<name>H7ELI6_9SPIR</name>
<dbReference type="AlphaFoldDB" id="H7ELI6"/>
<dbReference type="Proteomes" id="UP000003571">
    <property type="component" value="Unassembled WGS sequence"/>
</dbReference>
<dbReference type="PANTHER" id="PTHR47505:SF1">
    <property type="entry name" value="DNA UTILIZATION PROTEIN YHGH"/>
    <property type="match status" value="1"/>
</dbReference>
<dbReference type="SUPFAM" id="SSF53271">
    <property type="entry name" value="PRTase-like"/>
    <property type="match status" value="1"/>
</dbReference>
<dbReference type="EMBL" id="AGRW01000049">
    <property type="protein sequence ID" value="EIC01527.1"/>
    <property type="molecule type" value="Genomic_DNA"/>
</dbReference>
<keyword evidence="1" id="KW-0328">Glycosyltransferase</keyword>
<keyword evidence="2" id="KW-1185">Reference proteome</keyword>
<keyword evidence="1" id="KW-0808">Transferase</keyword>
<comment type="caution">
    <text evidence="1">The sequence shown here is derived from an EMBL/GenBank/DDBJ whole genome shotgun (WGS) entry which is preliminary data.</text>
</comment>
<evidence type="ECO:0000313" key="1">
    <source>
        <dbReference type="EMBL" id="EIC01527.1"/>
    </source>
</evidence>
<sequence length="269" mass="30105">MFSMLLFPFSFTEPPFRIFFFLLSVFRAALSFVFGGEVCAGCGRRTVVYPLCADCASTFLLPPPPRCPSCASLLSGGENICWRCRDGIGKKLSVAGMHPAHSYALWRKELLFDWKSRGIRSLSPFFAALAERKIRDAEKGEDSPLCVVPVPPRPGKIRRRGWDQVDELCFYLRHGYGRRVLRILRRLSKNQQKKLSREERLGTRGKGYRAVDGKKLRKALFRAGVDSVPETVVLVDDVVTTGATVCDCASVLASLGVRRVHCVSLFIVD</sequence>
<accession>H7ELI6</accession>
<proteinExistence type="predicted"/>